<evidence type="ECO:0007829" key="4">
    <source>
        <dbReference type="PDB" id="6OF2"/>
    </source>
</evidence>
<dbReference type="EMDB" id="EMD-17949"/>
<accession>G0SGE9</accession>
<dbReference type="AlphaFoldDB" id="G0SGE9"/>
<dbReference type="EMBL" id="GL988047">
    <property type="protein sequence ID" value="EGS17288.1"/>
    <property type="molecule type" value="Genomic_DNA"/>
</dbReference>
<dbReference type="PDB" id="8PUW">
    <property type="method" value="EM"/>
    <property type="resolution" value="3.01 A"/>
    <property type="chains" value="A/D=1-363"/>
</dbReference>
<dbReference type="InterPro" id="IPR007174">
    <property type="entry name" value="Las1"/>
</dbReference>
<dbReference type="KEGG" id="cthr:CTHT_0066080"/>
<gene>
    <name evidence="2" type="ORF">CTHT_0066080</name>
</gene>
<dbReference type="EMDB" id="EMD-20041"/>
<evidence type="ECO:0000313" key="2">
    <source>
        <dbReference type="EMBL" id="EGS17288.1"/>
    </source>
</evidence>
<dbReference type="GO" id="GO:0030687">
    <property type="term" value="C:preribosome, large subunit precursor"/>
    <property type="evidence" value="ECO:0007669"/>
    <property type="project" value="TreeGrafter"/>
</dbReference>
<dbReference type="PDB" id="6OF4">
    <property type="method" value="EM"/>
    <property type="resolution" value="3.20 A"/>
    <property type="chains" value="A/D=1-363"/>
</dbReference>
<dbReference type="GO" id="GO:0004519">
    <property type="term" value="F:endonuclease activity"/>
    <property type="evidence" value="ECO:0007669"/>
    <property type="project" value="InterPro"/>
</dbReference>
<evidence type="ECO:0000256" key="1">
    <source>
        <dbReference type="SAM" id="MobiDB-lite"/>
    </source>
</evidence>
<dbReference type="OrthoDB" id="10263222at2759"/>
<organism evidence="3">
    <name type="scientific">Chaetomium thermophilum (strain DSM 1495 / CBS 144.50 / IMI 039719)</name>
    <name type="common">Thermochaetoides thermophila</name>
    <dbReference type="NCBI Taxonomy" id="759272"/>
    <lineage>
        <taxon>Eukaryota</taxon>
        <taxon>Fungi</taxon>
        <taxon>Dikarya</taxon>
        <taxon>Ascomycota</taxon>
        <taxon>Pezizomycotina</taxon>
        <taxon>Sordariomycetes</taxon>
        <taxon>Sordariomycetidae</taxon>
        <taxon>Sordariales</taxon>
        <taxon>Chaetomiaceae</taxon>
        <taxon>Thermochaetoides</taxon>
    </lineage>
</organism>
<dbReference type="Proteomes" id="UP000008066">
    <property type="component" value="Unassembled WGS sequence"/>
</dbReference>
<feature type="region of interest" description="Disordered" evidence="1">
    <location>
        <begin position="189"/>
        <end position="209"/>
    </location>
</feature>
<dbReference type="HOGENOM" id="CLU_019519_1_0_1"/>
<dbReference type="PANTHER" id="PTHR15002">
    <property type="entry name" value="RIBOSOMAL BIOGENESIS PROTEIN LAS1L"/>
    <property type="match status" value="1"/>
</dbReference>
<dbReference type="RefSeq" id="XP_006696906.1">
    <property type="nucleotide sequence ID" value="XM_006696843.1"/>
</dbReference>
<protein>
    <submittedName>
        <fullName evidence="2">Uncharacterized protein</fullName>
    </submittedName>
</protein>
<dbReference type="EMDB" id="EMD-20040"/>
<keyword evidence="3" id="KW-1185">Reference proteome</keyword>
<dbReference type="Pfam" id="PF04031">
    <property type="entry name" value="Las1"/>
    <property type="match status" value="1"/>
</dbReference>
<dbReference type="PDB" id="6OF3">
    <property type="method" value="EM"/>
    <property type="resolution" value="3.00 A"/>
    <property type="chains" value="A/D=1-363"/>
</dbReference>
<dbReference type="PDBsum" id="6OF4"/>
<dbReference type="GeneID" id="18260646"/>
<reference evidence="6" key="3">
    <citation type="journal article" date="2023" name="EMBO Rep.">
        <title>Structural insights into coordinating 5S RNP rotation with ITS2 pre-RNA processing during ribosome formation.</title>
        <authorList>
            <person name="Thoms M."/>
            <person name="Lau B."/>
            <person name="Cheng J."/>
            <person name="Fromm L."/>
            <person name="Denk T."/>
            <person name="Kellner N."/>
            <person name="Flemming D."/>
            <person name="Fischer P."/>
            <person name="Falquet L."/>
            <person name="Berninghausen O."/>
            <person name="Beckmann R."/>
            <person name="Hurt E."/>
        </authorList>
    </citation>
    <scope>STRUCTURE BY ELECTRON MICROSCOPY (3.01 ANGSTROMS)</scope>
</reference>
<dbReference type="EMDB" id="EMD-20042"/>
<reference evidence="2 3" key="1">
    <citation type="journal article" date="2011" name="Cell">
        <title>Insight into structure and assembly of the nuclear pore complex by utilizing the genome of a eukaryotic thermophile.</title>
        <authorList>
            <person name="Amlacher S."/>
            <person name="Sarges P."/>
            <person name="Flemming D."/>
            <person name="van Noort V."/>
            <person name="Kunze R."/>
            <person name="Devos D.P."/>
            <person name="Arumugam M."/>
            <person name="Bork P."/>
            <person name="Hurt E."/>
        </authorList>
    </citation>
    <scope>NUCLEOTIDE SEQUENCE [LARGE SCALE GENOMIC DNA]</scope>
    <source>
        <strain evidence="3">DSM 1495 / CBS 144.50 / IMI 039719</strain>
    </source>
</reference>
<dbReference type="PDBsum" id="6OF2"/>
<evidence type="ECO:0007829" key="5">
    <source>
        <dbReference type="PDB" id="6OF3"/>
    </source>
</evidence>
<dbReference type="STRING" id="759272.G0SGE9"/>
<dbReference type="OMA" id="ALEWIWW"/>
<dbReference type="GO" id="GO:0000460">
    <property type="term" value="P:maturation of 5.8S rRNA"/>
    <property type="evidence" value="ECO:0007669"/>
    <property type="project" value="TreeGrafter"/>
</dbReference>
<sequence>MVQYIFTPWRNRAELLAVRAQFYPEHTSKTHLKKHHQSTFQDDEHIRSEKQKAVARVSMWMQRGGCPHMVESTALLVAAILSDEAQGSGAAGGYAVRAAYSAAFSRFVTGLLDSHQDKQRKQSMYDVAKAVGLPAAFVELRHQATHEQLPSLTRLRSAARRALEWIWWYYWKGLGPVDMVQRGVNGKGVAGVGDTSESEEKDVGEEGGDAAARCREGVVRLLESDVRVGGEAINGPGKEELLAEFGEALVLTTLDAAAGNTRDVGVLRRAIGLMREIVNGGDEDCMQLENGKGNRDVEKLKEELKKGWEEIKRLAQEKEDSGDDQTEDEDVDMEAEEEDKKEQQSGWVLYDEKEWVPKPIGIV</sequence>
<evidence type="ECO:0007829" key="6">
    <source>
        <dbReference type="PDB" id="8PUW"/>
    </source>
</evidence>
<feature type="compositionally biased region" description="Acidic residues" evidence="1">
    <location>
        <begin position="320"/>
        <end position="337"/>
    </location>
</feature>
<dbReference type="PDBsum" id="6OF3"/>
<dbReference type="GO" id="GO:0000470">
    <property type="term" value="P:maturation of LSU-rRNA"/>
    <property type="evidence" value="ECO:0007669"/>
    <property type="project" value="TreeGrafter"/>
</dbReference>
<dbReference type="SMR" id="G0SGE9"/>
<proteinExistence type="evidence at protein level"/>
<feature type="region of interest" description="Disordered" evidence="1">
    <location>
        <begin position="314"/>
        <end position="346"/>
    </location>
</feature>
<keyword evidence="4 5" id="KW-0002">3D-structure</keyword>
<feature type="compositionally biased region" description="Acidic residues" evidence="1">
    <location>
        <begin position="196"/>
        <end position="208"/>
    </location>
</feature>
<dbReference type="PDB" id="6OF2">
    <property type="method" value="EM"/>
    <property type="resolution" value="2.90 A"/>
    <property type="chains" value="A/D=1-363"/>
</dbReference>
<dbReference type="PANTHER" id="PTHR15002:SF0">
    <property type="entry name" value="RIBOSOMAL BIOGENESIS PROTEIN LAS1L"/>
    <property type="match status" value="1"/>
</dbReference>
<dbReference type="GO" id="GO:0090730">
    <property type="term" value="C:Las1 complex"/>
    <property type="evidence" value="ECO:0007669"/>
    <property type="project" value="InterPro"/>
</dbReference>
<name>G0SGE9_CHATD</name>
<dbReference type="eggNOG" id="KOG2425">
    <property type="taxonomic scope" value="Eukaryota"/>
</dbReference>
<evidence type="ECO:0000313" key="3">
    <source>
        <dbReference type="Proteomes" id="UP000008066"/>
    </source>
</evidence>
<reference evidence="4 5" key="2">
    <citation type="journal article" date="2019" name="Nat. Struct. Mol. Biol.">
        <title>Cryo-EM reveals active site coordination within a multienzyme pre-rRNA processing complex.</title>
        <authorList>
            <person name="Pillon M.C."/>
            <person name="Hsu A.L."/>
            <person name="Krahn J.M."/>
            <person name="Williams J.G."/>
            <person name="Goslen K.H."/>
            <person name="Sobhany M."/>
            <person name="Borgnia M.J."/>
            <person name="Stanley R.E."/>
        </authorList>
    </citation>
    <scope>STRUCTURE BY ELECTRON MICROSCOPY (2.90 ANGSTROMS)</scope>
</reference>